<evidence type="ECO:0000313" key="3">
    <source>
        <dbReference type="Proteomes" id="UP000605805"/>
    </source>
</evidence>
<sequence length="67" mass="7188">MPKVFVVGVGMVRVDRHYDKGFAELVAEAAARAYDDTKGARPQAIVVGNMMSSSLYQQDSLGALVAE</sequence>
<feature type="non-terminal residue" evidence="2">
    <location>
        <position position="67"/>
    </location>
</feature>
<name>A0A833DUV7_9CREN</name>
<dbReference type="InterPro" id="IPR016039">
    <property type="entry name" value="Thiolase-like"/>
</dbReference>
<keyword evidence="2" id="KW-0808">Transferase</keyword>
<protein>
    <submittedName>
        <fullName evidence="2">Acetyl-CoA acetyltransferase</fullName>
    </submittedName>
</protein>
<dbReference type="Gene3D" id="3.40.47.10">
    <property type="match status" value="1"/>
</dbReference>
<evidence type="ECO:0000313" key="2">
    <source>
        <dbReference type="EMBL" id="HIP57574.1"/>
    </source>
</evidence>
<dbReference type="AlphaFoldDB" id="A0A833DUV7"/>
<keyword evidence="1" id="KW-0414">Isoprene biosynthesis</keyword>
<gene>
    <name evidence="2" type="ORF">EYH02_05895</name>
</gene>
<organism evidence="2 3">
    <name type="scientific">Ignisphaera aggregans</name>
    <dbReference type="NCBI Taxonomy" id="334771"/>
    <lineage>
        <taxon>Archaea</taxon>
        <taxon>Thermoproteota</taxon>
        <taxon>Thermoprotei</taxon>
        <taxon>Desulfurococcales</taxon>
        <taxon>Desulfurococcaceae</taxon>
        <taxon>Ignisphaera</taxon>
    </lineage>
</organism>
<dbReference type="Proteomes" id="UP000605805">
    <property type="component" value="Unassembled WGS sequence"/>
</dbReference>
<accession>A0A833DUV7</accession>
<dbReference type="GO" id="GO:0016746">
    <property type="term" value="F:acyltransferase activity"/>
    <property type="evidence" value="ECO:0007669"/>
    <property type="project" value="InterPro"/>
</dbReference>
<dbReference type="GO" id="GO:0008299">
    <property type="term" value="P:isoprenoid biosynthetic process"/>
    <property type="evidence" value="ECO:0007669"/>
    <property type="project" value="UniProtKB-KW"/>
</dbReference>
<evidence type="ECO:0000256" key="1">
    <source>
        <dbReference type="ARBA" id="ARBA00023229"/>
    </source>
</evidence>
<proteinExistence type="predicted"/>
<comment type="caution">
    <text evidence="2">The sequence shown here is derived from an EMBL/GenBank/DDBJ whole genome shotgun (WGS) entry which is preliminary data.</text>
</comment>
<dbReference type="EMBL" id="DQTV01000120">
    <property type="protein sequence ID" value="HIP57574.1"/>
    <property type="molecule type" value="Genomic_DNA"/>
</dbReference>
<reference evidence="2" key="1">
    <citation type="journal article" date="2020" name="ISME J.">
        <title>Gammaproteobacteria mediating utilization of methyl-, sulfur- and petroleum organic compounds in deep ocean hydrothermal plumes.</title>
        <authorList>
            <person name="Zhou Z."/>
            <person name="Liu Y."/>
            <person name="Pan J."/>
            <person name="Cron B.R."/>
            <person name="Toner B.M."/>
            <person name="Anantharaman K."/>
            <person name="Breier J.A."/>
            <person name="Dick G.J."/>
            <person name="Li M."/>
        </authorList>
    </citation>
    <scope>NUCLEOTIDE SEQUENCE</scope>
    <source>
        <strain evidence="2">SZUA-1435</strain>
    </source>
</reference>